<accession>A0A9J6E8J2</accession>
<evidence type="ECO:0000313" key="3">
    <source>
        <dbReference type="Proteomes" id="UP000821866"/>
    </source>
</evidence>
<proteinExistence type="predicted"/>
<name>A0A9J6E8J2_RHIMP</name>
<protein>
    <submittedName>
        <fullName evidence="2">Uncharacterized protein</fullName>
    </submittedName>
</protein>
<keyword evidence="3" id="KW-1185">Reference proteome</keyword>
<dbReference type="Proteomes" id="UP000821866">
    <property type="component" value="Chromosome 3"/>
</dbReference>
<organism evidence="2 3">
    <name type="scientific">Rhipicephalus microplus</name>
    <name type="common">Cattle tick</name>
    <name type="synonym">Boophilus microplus</name>
    <dbReference type="NCBI Taxonomy" id="6941"/>
    <lineage>
        <taxon>Eukaryota</taxon>
        <taxon>Metazoa</taxon>
        <taxon>Ecdysozoa</taxon>
        <taxon>Arthropoda</taxon>
        <taxon>Chelicerata</taxon>
        <taxon>Arachnida</taxon>
        <taxon>Acari</taxon>
        <taxon>Parasitiformes</taxon>
        <taxon>Ixodida</taxon>
        <taxon>Ixodoidea</taxon>
        <taxon>Ixodidae</taxon>
        <taxon>Rhipicephalinae</taxon>
        <taxon>Rhipicephalus</taxon>
        <taxon>Boophilus</taxon>
    </lineage>
</organism>
<dbReference type="EMBL" id="JABSTU010000005">
    <property type="protein sequence ID" value="KAH8030545.1"/>
    <property type="molecule type" value="Genomic_DNA"/>
</dbReference>
<feature type="region of interest" description="Disordered" evidence="1">
    <location>
        <begin position="24"/>
        <end position="67"/>
    </location>
</feature>
<comment type="caution">
    <text evidence="2">The sequence shown here is derived from an EMBL/GenBank/DDBJ whole genome shotgun (WGS) entry which is preliminary data.</text>
</comment>
<evidence type="ECO:0000313" key="2">
    <source>
        <dbReference type="EMBL" id="KAH8030545.1"/>
    </source>
</evidence>
<feature type="compositionally biased region" description="Basic and acidic residues" evidence="1">
    <location>
        <begin position="56"/>
        <end position="67"/>
    </location>
</feature>
<feature type="compositionally biased region" description="Basic and acidic residues" evidence="1">
    <location>
        <begin position="32"/>
        <end position="46"/>
    </location>
</feature>
<gene>
    <name evidence="2" type="ORF">HPB51_008574</name>
</gene>
<dbReference type="AlphaFoldDB" id="A0A9J6E8J2"/>
<reference evidence="2" key="2">
    <citation type="submission" date="2021-09" db="EMBL/GenBank/DDBJ databases">
        <authorList>
            <person name="Jia N."/>
            <person name="Wang J."/>
            <person name="Shi W."/>
            <person name="Du L."/>
            <person name="Sun Y."/>
            <person name="Zhan W."/>
            <person name="Jiang J."/>
            <person name="Wang Q."/>
            <person name="Zhang B."/>
            <person name="Ji P."/>
            <person name="Sakyi L.B."/>
            <person name="Cui X."/>
            <person name="Yuan T."/>
            <person name="Jiang B."/>
            <person name="Yang W."/>
            <person name="Lam T.T.-Y."/>
            <person name="Chang Q."/>
            <person name="Ding S."/>
            <person name="Wang X."/>
            <person name="Zhu J."/>
            <person name="Ruan X."/>
            <person name="Zhao L."/>
            <person name="Wei J."/>
            <person name="Que T."/>
            <person name="Du C."/>
            <person name="Cheng J."/>
            <person name="Dai P."/>
            <person name="Han X."/>
            <person name="Huang E."/>
            <person name="Gao Y."/>
            <person name="Liu J."/>
            <person name="Shao H."/>
            <person name="Ye R."/>
            <person name="Li L."/>
            <person name="Wei W."/>
            <person name="Wang X."/>
            <person name="Wang C."/>
            <person name="Huo Q."/>
            <person name="Li W."/>
            <person name="Guo W."/>
            <person name="Chen H."/>
            <person name="Chen S."/>
            <person name="Zhou L."/>
            <person name="Zhou L."/>
            <person name="Ni X."/>
            <person name="Tian J."/>
            <person name="Zhou Y."/>
            <person name="Sheng Y."/>
            <person name="Liu T."/>
            <person name="Pan Y."/>
            <person name="Xia L."/>
            <person name="Li J."/>
            <person name="Zhao F."/>
            <person name="Cao W."/>
        </authorList>
    </citation>
    <scope>NUCLEOTIDE SEQUENCE</scope>
    <source>
        <strain evidence="2">Rmic-2018</strain>
        <tissue evidence="2">Larvae</tissue>
    </source>
</reference>
<evidence type="ECO:0000256" key="1">
    <source>
        <dbReference type="SAM" id="MobiDB-lite"/>
    </source>
</evidence>
<reference evidence="2" key="1">
    <citation type="journal article" date="2020" name="Cell">
        <title>Large-Scale Comparative Analyses of Tick Genomes Elucidate Their Genetic Diversity and Vector Capacities.</title>
        <authorList>
            <consortium name="Tick Genome and Microbiome Consortium (TIGMIC)"/>
            <person name="Jia N."/>
            <person name="Wang J."/>
            <person name="Shi W."/>
            <person name="Du L."/>
            <person name="Sun Y."/>
            <person name="Zhan W."/>
            <person name="Jiang J.F."/>
            <person name="Wang Q."/>
            <person name="Zhang B."/>
            <person name="Ji P."/>
            <person name="Bell-Sakyi L."/>
            <person name="Cui X.M."/>
            <person name="Yuan T.T."/>
            <person name="Jiang B.G."/>
            <person name="Yang W.F."/>
            <person name="Lam T.T."/>
            <person name="Chang Q.C."/>
            <person name="Ding S.J."/>
            <person name="Wang X.J."/>
            <person name="Zhu J.G."/>
            <person name="Ruan X.D."/>
            <person name="Zhao L."/>
            <person name="Wei J.T."/>
            <person name="Ye R.Z."/>
            <person name="Que T.C."/>
            <person name="Du C.H."/>
            <person name="Zhou Y.H."/>
            <person name="Cheng J.X."/>
            <person name="Dai P.F."/>
            <person name="Guo W.B."/>
            <person name="Han X.H."/>
            <person name="Huang E.J."/>
            <person name="Li L.F."/>
            <person name="Wei W."/>
            <person name="Gao Y.C."/>
            <person name="Liu J.Z."/>
            <person name="Shao H.Z."/>
            <person name="Wang X."/>
            <person name="Wang C.C."/>
            <person name="Yang T.C."/>
            <person name="Huo Q.B."/>
            <person name="Li W."/>
            <person name="Chen H.Y."/>
            <person name="Chen S.E."/>
            <person name="Zhou L.G."/>
            <person name="Ni X.B."/>
            <person name="Tian J.H."/>
            <person name="Sheng Y."/>
            <person name="Liu T."/>
            <person name="Pan Y.S."/>
            <person name="Xia L.Y."/>
            <person name="Li J."/>
            <person name="Zhao F."/>
            <person name="Cao W.C."/>
        </authorList>
    </citation>
    <scope>NUCLEOTIDE SEQUENCE</scope>
    <source>
        <strain evidence="2">Rmic-2018</strain>
    </source>
</reference>
<sequence length="215" mass="24112">MFSPPPPPATTESAEVWHTVYYEPRRKPGHKSVKDADGVHGAKNKVEPGFGNTHAKTQEKRMSRIEKASRMPKLPAGDYKIVIPPRGGLRVAAFSPTDITRGIHEAANTPPEVRHVDLICLNKTQSIMIVRTPDPDQADQYRKIKKILIRGQDYDVAAYETAPEITAKNIIEKSHWKKLLVALGRPLSLKETTSSSWRNDWGILQRSLCSSVETR</sequence>